<keyword evidence="10" id="KW-0539">Nucleus</keyword>
<dbReference type="InterPro" id="IPR046341">
    <property type="entry name" value="SET_dom_sf"/>
</dbReference>
<dbReference type="SUPFAM" id="SSF144232">
    <property type="entry name" value="HIT/MYND zinc finger-like"/>
    <property type="match status" value="1"/>
</dbReference>
<evidence type="ECO:0000313" key="19">
    <source>
        <dbReference type="Ensembl" id="ENSSAUP00010007477.1"/>
    </source>
</evidence>
<feature type="domain" description="MYND-type" evidence="18">
    <location>
        <begin position="255"/>
        <end position="294"/>
    </location>
</feature>
<comment type="catalytic activity">
    <reaction evidence="11">
        <text>L-lysyl-[protein] + S-adenosyl-L-methionine = N(6)-methyl-L-lysyl-[protein] + S-adenosyl-L-homocysteine + H(+)</text>
        <dbReference type="Rhea" id="RHEA:51736"/>
        <dbReference type="Rhea" id="RHEA-COMP:9752"/>
        <dbReference type="Rhea" id="RHEA-COMP:13053"/>
        <dbReference type="ChEBI" id="CHEBI:15378"/>
        <dbReference type="ChEBI" id="CHEBI:29969"/>
        <dbReference type="ChEBI" id="CHEBI:57856"/>
        <dbReference type="ChEBI" id="CHEBI:59789"/>
        <dbReference type="ChEBI" id="CHEBI:61929"/>
    </reaction>
</comment>
<gene>
    <name evidence="19" type="primary">SMYD4</name>
    <name evidence="19" type="synonym">smyd4</name>
</gene>
<dbReference type="PROSITE" id="PS50865">
    <property type="entry name" value="ZF_MYND_2"/>
    <property type="match status" value="1"/>
</dbReference>
<dbReference type="FunCoup" id="A0A671U3Q8">
    <property type="interactions" value="1007"/>
</dbReference>
<evidence type="ECO:0000256" key="1">
    <source>
        <dbReference type="ARBA" id="ARBA00004123"/>
    </source>
</evidence>
<dbReference type="InterPro" id="IPR052097">
    <property type="entry name" value="SET-MYND_domain_protein"/>
</dbReference>
<feature type="domain" description="SET" evidence="17">
    <location>
        <begin position="182"/>
        <end position="533"/>
    </location>
</feature>
<dbReference type="GO" id="GO:0042800">
    <property type="term" value="F:histone H3K4 methyltransferase activity"/>
    <property type="evidence" value="ECO:0007669"/>
    <property type="project" value="Ensembl"/>
</dbReference>
<sequence length="771" mass="84552">MMDLPSVQWQDHVAQKWTSLDPDIKEHFTSLLEIDDVFKYSLTLTTQDDLDFVQSISAGNSVQKDTQPAAKCRERGNSSFKIRDYTAAALHYSQGVCLAPLSSEQLSLCYANRSAALYHLQLYQASLDDIDRALKNGYPAHLSHKLEDRRSQCLKHLSVDQNAKEDRHNPASPSQRGPQSEGPLTFGICPQAAVGFSVEKGRHLVAAERVAAGEVILSDRPYSFVLIPGMGEVTGMGGRQNTERGVVFGVEHRRCHRCLTETLCAVPCEGCSYSRYCSTSCRRDAWEEHHRWECPLGADLMVMGVMSQLALRVSLKAGLKNIQSARDPIRDESTKLDGQSGDSDPCHSAHYGDSYRSVFHLLHHLNHHSPAMRFLCAVTIATLYLKLSEAEPTLLSRDLGRPSEANSQSPEEEGADRSSELWLLGSAVLRHFLQLRCNAQAIITLQDIGAANLPVQSSKEIRIATALFPTLSLLNHSCCPNTSLAFSTGAGSDVSAELGGSVAGDRSTACGVTVTVRAAKVIAPGQEILHCYGPHSSRIATRERRRLLREQYYFLCQCEACSLQQQEEEEGAEGRQQRTGAGGSPHESSLLCSKCKGSLIKSSGDGGVGFLCSQSSCGHRTSSAEVNTRLQEIRVDLEKAVELLERERPDEALRLLRRTQRQSGLILAETHPLQGELEDATARAYATMGDWKNAASHLERSTAAIGSQYGDDSVELGHQLFKLAQLHFNGGARGPALSVIPKVRRLLCLHCGPRSHELQELQAMESCLRGC</sequence>
<evidence type="ECO:0000256" key="3">
    <source>
        <dbReference type="ARBA" id="ARBA00022490"/>
    </source>
</evidence>
<keyword evidence="7" id="KW-0479">Metal-binding</keyword>
<dbReference type="GO" id="GO:0042826">
    <property type="term" value="F:histone deacetylase binding"/>
    <property type="evidence" value="ECO:0007669"/>
    <property type="project" value="TreeGrafter"/>
</dbReference>
<protein>
    <recommendedName>
        <fullName evidence="13">Protein-lysine N-methyltransferase SMYD4</fullName>
    </recommendedName>
    <alternativeName>
        <fullName evidence="14">SET and MYND domain-containing protein 4</fullName>
    </alternativeName>
</protein>
<dbReference type="Gene3D" id="1.25.40.10">
    <property type="entry name" value="Tetratricopeptide repeat domain"/>
    <property type="match status" value="2"/>
</dbReference>
<evidence type="ECO:0000256" key="12">
    <source>
        <dbReference type="ARBA" id="ARBA00093423"/>
    </source>
</evidence>
<dbReference type="GO" id="GO:0001947">
    <property type="term" value="P:heart looping"/>
    <property type="evidence" value="ECO:0007669"/>
    <property type="project" value="Ensembl"/>
</dbReference>
<evidence type="ECO:0000256" key="11">
    <source>
        <dbReference type="ARBA" id="ARBA00048985"/>
    </source>
</evidence>
<dbReference type="InterPro" id="IPR011990">
    <property type="entry name" value="TPR-like_helical_dom_sf"/>
</dbReference>
<evidence type="ECO:0000256" key="4">
    <source>
        <dbReference type="ARBA" id="ARBA00022603"/>
    </source>
</evidence>
<evidence type="ECO:0000256" key="9">
    <source>
        <dbReference type="ARBA" id="ARBA00022833"/>
    </source>
</evidence>
<evidence type="ECO:0000256" key="6">
    <source>
        <dbReference type="ARBA" id="ARBA00022691"/>
    </source>
</evidence>
<evidence type="ECO:0000313" key="20">
    <source>
        <dbReference type="Proteomes" id="UP000472265"/>
    </source>
</evidence>
<feature type="region of interest" description="Disordered" evidence="16">
    <location>
        <begin position="396"/>
        <end position="417"/>
    </location>
</feature>
<dbReference type="OMA" id="FDCTCPA"/>
<dbReference type="Gene3D" id="2.170.270.10">
    <property type="entry name" value="SET domain"/>
    <property type="match status" value="2"/>
</dbReference>
<evidence type="ECO:0000256" key="7">
    <source>
        <dbReference type="ARBA" id="ARBA00022723"/>
    </source>
</evidence>
<keyword evidence="6" id="KW-0949">S-adenosyl-L-methionine</keyword>
<proteinExistence type="predicted"/>
<dbReference type="InterPro" id="IPR044421">
    <property type="entry name" value="SMYD4_SET"/>
</dbReference>
<comment type="function">
    <text evidence="12">Protein-lysine N-methyltransferase. Monomethylates PRMT5, modulating its transcriptional activity. May also act as a histone methyltransferase. Plays a critical role in cardiac development. Acts as a key epigenetic regulator of gene expression during cardiac development via its dual activities as a methyltransferase and negative regulator of HDAC1.</text>
</comment>
<dbReference type="InterPro" id="IPR002893">
    <property type="entry name" value="Znf_MYND"/>
</dbReference>
<dbReference type="GO" id="GO:0032259">
    <property type="term" value="P:methylation"/>
    <property type="evidence" value="ECO:0007669"/>
    <property type="project" value="UniProtKB-KW"/>
</dbReference>
<dbReference type="PANTHER" id="PTHR46165:SF2">
    <property type="entry name" value="SET AND MYND DOMAIN-CONTAINING PROTEIN 4"/>
    <property type="match status" value="1"/>
</dbReference>
<reference evidence="19" key="2">
    <citation type="submission" date="2025-08" db="UniProtKB">
        <authorList>
            <consortium name="Ensembl"/>
        </authorList>
    </citation>
    <scope>IDENTIFICATION</scope>
</reference>
<evidence type="ECO:0000256" key="5">
    <source>
        <dbReference type="ARBA" id="ARBA00022679"/>
    </source>
</evidence>
<keyword evidence="5" id="KW-0808">Transferase</keyword>
<dbReference type="CDD" id="cd10536">
    <property type="entry name" value="SET_SMYD4"/>
    <property type="match status" value="1"/>
</dbReference>
<dbReference type="SUPFAM" id="SSF82199">
    <property type="entry name" value="SET domain"/>
    <property type="match status" value="1"/>
</dbReference>
<dbReference type="Proteomes" id="UP000472265">
    <property type="component" value="Chromosome 13"/>
</dbReference>
<keyword evidence="4" id="KW-0489">Methyltransferase</keyword>
<evidence type="ECO:0000256" key="16">
    <source>
        <dbReference type="SAM" id="MobiDB-lite"/>
    </source>
</evidence>
<evidence type="ECO:0000256" key="8">
    <source>
        <dbReference type="ARBA" id="ARBA00022771"/>
    </source>
</evidence>
<evidence type="ECO:0000256" key="2">
    <source>
        <dbReference type="ARBA" id="ARBA00004496"/>
    </source>
</evidence>
<evidence type="ECO:0000256" key="10">
    <source>
        <dbReference type="ARBA" id="ARBA00023242"/>
    </source>
</evidence>
<dbReference type="PANTHER" id="PTHR46165">
    <property type="entry name" value="SET AND MYND DOMAIN-CONTAINING PROTEIN 4"/>
    <property type="match status" value="1"/>
</dbReference>
<dbReference type="Ensembl" id="ENSSAUT00010008006.1">
    <property type="protein sequence ID" value="ENSSAUP00010007477.1"/>
    <property type="gene ID" value="ENSSAUG00010003719.1"/>
</dbReference>
<reference evidence="19" key="1">
    <citation type="submission" date="2021-04" db="EMBL/GenBank/DDBJ databases">
        <authorList>
            <consortium name="Wellcome Sanger Institute Data Sharing"/>
        </authorList>
    </citation>
    <scope>NUCLEOTIDE SEQUENCE [LARGE SCALE GENOMIC DNA]</scope>
</reference>
<keyword evidence="9" id="KW-0862">Zinc</keyword>
<dbReference type="GO" id="GO:0004407">
    <property type="term" value="F:histone deacetylase activity"/>
    <property type="evidence" value="ECO:0007669"/>
    <property type="project" value="Ensembl"/>
</dbReference>
<keyword evidence="3" id="KW-0963">Cytoplasm</keyword>
<organism evidence="19 20">
    <name type="scientific">Sparus aurata</name>
    <name type="common">Gilthead sea bream</name>
    <dbReference type="NCBI Taxonomy" id="8175"/>
    <lineage>
        <taxon>Eukaryota</taxon>
        <taxon>Metazoa</taxon>
        <taxon>Chordata</taxon>
        <taxon>Craniata</taxon>
        <taxon>Vertebrata</taxon>
        <taxon>Euteleostomi</taxon>
        <taxon>Actinopterygii</taxon>
        <taxon>Neopterygii</taxon>
        <taxon>Teleostei</taxon>
        <taxon>Neoteleostei</taxon>
        <taxon>Acanthomorphata</taxon>
        <taxon>Eupercaria</taxon>
        <taxon>Spariformes</taxon>
        <taxon>Sparidae</taxon>
        <taxon>Sparus</taxon>
    </lineage>
</organism>
<evidence type="ECO:0000259" key="17">
    <source>
        <dbReference type="PROSITE" id="PS50280"/>
    </source>
</evidence>
<dbReference type="Gene3D" id="1.10.220.160">
    <property type="match status" value="1"/>
</dbReference>
<dbReference type="Gene3D" id="6.10.140.2220">
    <property type="match status" value="1"/>
</dbReference>
<evidence type="ECO:0000256" key="15">
    <source>
        <dbReference type="PROSITE-ProRule" id="PRU00134"/>
    </source>
</evidence>
<feature type="region of interest" description="Disordered" evidence="16">
    <location>
        <begin position="159"/>
        <end position="182"/>
    </location>
</feature>
<comment type="subcellular location">
    <subcellularLocation>
        <location evidence="2">Cytoplasm</location>
    </subcellularLocation>
    <subcellularLocation>
        <location evidence="1">Nucleus</location>
    </subcellularLocation>
</comment>
<dbReference type="GO" id="GO:0008270">
    <property type="term" value="F:zinc ion binding"/>
    <property type="evidence" value="ECO:0007669"/>
    <property type="project" value="UniProtKB-KW"/>
</dbReference>
<evidence type="ECO:0000256" key="13">
    <source>
        <dbReference type="ARBA" id="ARBA00093635"/>
    </source>
</evidence>
<feature type="region of interest" description="Disordered" evidence="16">
    <location>
        <begin position="326"/>
        <end position="345"/>
    </location>
</feature>
<dbReference type="Pfam" id="PF01753">
    <property type="entry name" value="zf-MYND"/>
    <property type="match status" value="1"/>
</dbReference>
<accession>A0A671U3Q8</accession>
<evidence type="ECO:0000256" key="14">
    <source>
        <dbReference type="ARBA" id="ARBA00093680"/>
    </source>
</evidence>
<dbReference type="GO" id="GO:0005737">
    <property type="term" value="C:cytoplasm"/>
    <property type="evidence" value="ECO:0007669"/>
    <property type="project" value="UniProtKB-SubCell"/>
</dbReference>
<dbReference type="GeneTree" id="ENSGT00730000111079"/>
<name>A0A671U3Q8_SPAAU</name>
<dbReference type="SUPFAM" id="SSF48452">
    <property type="entry name" value="TPR-like"/>
    <property type="match status" value="1"/>
</dbReference>
<dbReference type="InterPro" id="IPR001214">
    <property type="entry name" value="SET_dom"/>
</dbReference>
<dbReference type="InParanoid" id="A0A671U3Q8"/>
<dbReference type="GO" id="GO:0005634">
    <property type="term" value="C:nucleus"/>
    <property type="evidence" value="ECO:0007669"/>
    <property type="project" value="UniProtKB-SubCell"/>
</dbReference>
<keyword evidence="20" id="KW-1185">Reference proteome</keyword>
<reference evidence="19" key="3">
    <citation type="submission" date="2025-09" db="UniProtKB">
        <authorList>
            <consortium name="Ensembl"/>
        </authorList>
    </citation>
    <scope>IDENTIFICATION</scope>
</reference>
<dbReference type="AlphaFoldDB" id="A0A671U3Q8"/>
<keyword evidence="8 15" id="KW-0863">Zinc-finger</keyword>
<evidence type="ECO:0000259" key="18">
    <source>
        <dbReference type="PROSITE" id="PS50865"/>
    </source>
</evidence>
<dbReference type="PROSITE" id="PS50280">
    <property type="entry name" value="SET"/>
    <property type="match status" value="1"/>
</dbReference>